<reference evidence="1" key="3">
    <citation type="submission" date="2025-08" db="UniProtKB">
        <authorList>
            <consortium name="Ensembl"/>
        </authorList>
    </citation>
    <scope>IDENTIFICATION</scope>
</reference>
<sequence>MSRNTGSSPGPTGPHRAPHRACFSIFFSTGPRRACFSRTVPV</sequence>
<reference evidence="1" key="4">
    <citation type="submission" date="2025-09" db="UniProtKB">
        <authorList>
            <consortium name="Ensembl"/>
        </authorList>
    </citation>
    <scope>IDENTIFICATION</scope>
</reference>
<name>H2XXD7_CIOIN</name>
<dbReference type="HOGENOM" id="CLU_3260241_0_0_1"/>
<reference evidence="2" key="1">
    <citation type="journal article" date="2002" name="Science">
        <title>The draft genome of Ciona intestinalis: insights into chordate and vertebrate origins.</title>
        <authorList>
            <person name="Dehal P."/>
            <person name="Satou Y."/>
            <person name="Campbell R.K."/>
            <person name="Chapman J."/>
            <person name="Degnan B."/>
            <person name="De Tomaso A."/>
            <person name="Davidson B."/>
            <person name="Di Gregorio A."/>
            <person name="Gelpke M."/>
            <person name="Goodstein D.M."/>
            <person name="Harafuji N."/>
            <person name="Hastings K.E."/>
            <person name="Ho I."/>
            <person name="Hotta K."/>
            <person name="Huang W."/>
            <person name="Kawashima T."/>
            <person name="Lemaire P."/>
            <person name="Martinez D."/>
            <person name="Meinertzhagen I.A."/>
            <person name="Necula S."/>
            <person name="Nonaka M."/>
            <person name="Putnam N."/>
            <person name="Rash S."/>
            <person name="Saiga H."/>
            <person name="Satake M."/>
            <person name="Terry A."/>
            <person name="Yamada L."/>
            <person name="Wang H.G."/>
            <person name="Awazu S."/>
            <person name="Azumi K."/>
            <person name="Boore J."/>
            <person name="Branno M."/>
            <person name="Chin-Bow S."/>
            <person name="DeSantis R."/>
            <person name="Doyle S."/>
            <person name="Francino P."/>
            <person name="Keys D.N."/>
            <person name="Haga S."/>
            <person name="Hayashi H."/>
            <person name="Hino K."/>
            <person name="Imai K.S."/>
            <person name="Inaba K."/>
            <person name="Kano S."/>
            <person name="Kobayashi K."/>
            <person name="Kobayashi M."/>
            <person name="Lee B.I."/>
            <person name="Makabe K.W."/>
            <person name="Manohar C."/>
            <person name="Matassi G."/>
            <person name="Medina M."/>
            <person name="Mochizuki Y."/>
            <person name="Mount S."/>
            <person name="Morishita T."/>
            <person name="Miura S."/>
            <person name="Nakayama A."/>
            <person name="Nishizaka S."/>
            <person name="Nomoto H."/>
            <person name="Ohta F."/>
            <person name="Oishi K."/>
            <person name="Rigoutsos I."/>
            <person name="Sano M."/>
            <person name="Sasaki A."/>
            <person name="Sasakura Y."/>
            <person name="Shoguchi E."/>
            <person name="Shin-i T."/>
            <person name="Spagnuolo A."/>
            <person name="Stainier D."/>
            <person name="Suzuki M.M."/>
            <person name="Tassy O."/>
            <person name="Takatori N."/>
            <person name="Tokuoka M."/>
            <person name="Yagi K."/>
            <person name="Yoshizaki F."/>
            <person name="Wada S."/>
            <person name="Zhang C."/>
            <person name="Hyatt P.D."/>
            <person name="Larimer F."/>
            <person name="Detter C."/>
            <person name="Doggett N."/>
            <person name="Glavina T."/>
            <person name="Hawkins T."/>
            <person name="Richardson P."/>
            <person name="Lucas S."/>
            <person name="Kohara Y."/>
            <person name="Levine M."/>
            <person name="Satoh N."/>
            <person name="Rokhsar D.S."/>
        </authorList>
    </citation>
    <scope>NUCLEOTIDE SEQUENCE [LARGE SCALE GENOMIC DNA]</scope>
</reference>
<protein>
    <submittedName>
        <fullName evidence="1">Uncharacterized protein</fullName>
    </submittedName>
</protein>
<evidence type="ECO:0000313" key="1">
    <source>
        <dbReference type="Ensembl" id="ENSCINP00000034321.1"/>
    </source>
</evidence>
<keyword evidence="2" id="KW-1185">Reference proteome</keyword>
<accession>H2XXD7</accession>
<proteinExistence type="predicted"/>
<dbReference type="EMBL" id="EAAA01001666">
    <property type="status" value="NOT_ANNOTATED_CDS"/>
    <property type="molecule type" value="Genomic_DNA"/>
</dbReference>
<dbReference type="AlphaFoldDB" id="H2XXD7"/>
<dbReference type="Ensembl" id="ENSCINT00000036442.1">
    <property type="protein sequence ID" value="ENSCINP00000034321.1"/>
    <property type="gene ID" value="ENSCING00000018184.1"/>
</dbReference>
<evidence type="ECO:0000313" key="2">
    <source>
        <dbReference type="Proteomes" id="UP000008144"/>
    </source>
</evidence>
<dbReference type="Proteomes" id="UP000008144">
    <property type="component" value="Chromosome 3"/>
</dbReference>
<organism evidence="1 2">
    <name type="scientific">Ciona intestinalis</name>
    <name type="common">Transparent sea squirt</name>
    <name type="synonym">Ascidia intestinalis</name>
    <dbReference type="NCBI Taxonomy" id="7719"/>
    <lineage>
        <taxon>Eukaryota</taxon>
        <taxon>Metazoa</taxon>
        <taxon>Chordata</taxon>
        <taxon>Tunicata</taxon>
        <taxon>Ascidiacea</taxon>
        <taxon>Phlebobranchia</taxon>
        <taxon>Cionidae</taxon>
        <taxon>Ciona</taxon>
    </lineage>
</organism>
<dbReference type="InParanoid" id="H2XXD7"/>
<reference evidence="1" key="2">
    <citation type="journal article" date="2008" name="Genome Biol.">
        <title>Improved genome assembly and evidence-based global gene model set for the chordate Ciona intestinalis: new insight into intron and operon populations.</title>
        <authorList>
            <person name="Satou Y."/>
            <person name="Mineta K."/>
            <person name="Ogasawara M."/>
            <person name="Sasakura Y."/>
            <person name="Shoguchi E."/>
            <person name="Ueno K."/>
            <person name="Yamada L."/>
            <person name="Matsumoto J."/>
            <person name="Wasserscheid J."/>
            <person name="Dewar K."/>
            <person name="Wiley G.B."/>
            <person name="Macmil S.L."/>
            <person name="Roe B.A."/>
            <person name="Zeller R.W."/>
            <person name="Hastings K.E."/>
            <person name="Lemaire P."/>
            <person name="Lindquist E."/>
            <person name="Endo T."/>
            <person name="Hotta K."/>
            <person name="Inaba K."/>
        </authorList>
    </citation>
    <scope>NUCLEOTIDE SEQUENCE [LARGE SCALE GENOMIC DNA]</scope>
    <source>
        <strain evidence="1">wild type</strain>
    </source>
</reference>